<evidence type="ECO:0000313" key="7">
    <source>
        <dbReference type="EMBL" id="SLN60683.1"/>
    </source>
</evidence>
<evidence type="ECO:0000259" key="6">
    <source>
        <dbReference type="Pfam" id="PF16875"/>
    </source>
</evidence>
<protein>
    <recommendedName>
        <fullName evidence="2">alpha-galactosidase</fullName>
        <ecNumber evidence="2">3.2.1.22</ecNumber>
    </recommendedName>
</protein>
<dbReference type="GO" id="GO:0016052">
    <property type="term" value="P:carbohydrate catabolic process"/>
    <property type="evidence" value="ECO:0007669"/>
    <property type="project" value="InterPro"/>
</dbReference>
<dbReference type="InterPro" id="IPR038417">
    <property type="entry name" value="Alpga-gal_N_sf"/>
</dbReference>
<reference evidence="7 8" key="1">
    <citation type="submission" date="2017-03" db="EMBL/GenBank/DDBJ databases">
        <authorList>
            <person name="Afonso C.L."/>
            <person name="Miller P.J."/>
            <person name="Scott M.A."/>
            <person name="Spackman E."/>
            <person name="Goraichik I."/>
            <person name="Dimitrov K.M."/>
            <person name="Suarez D.L."/>
            <person name="Swayne D.E."/>
        </authorList>
    </citation>
    <scope>NUCLEOTIDE SEQUENCE [LARGE SCALE GENOMIC DNA]</scope>
    <source>
        <strain evidence="7 8">CECT 7680</strain>
    </source>
</reference>
<dbReference type="InterPro" id="IPR013780">
    <property type="entry name" value="Glyco_hydro_b"/>
</dbReference>
<dbReference type="Gene3D" id="2.60.40.1180">
    <property type="entry name" value="Golgi alpha-mannosidase II"/>
    <property type="match status" value="1"/>
</dbReference>
<dbReference type="AlphaFoldDB" id="A0A1Y5TCM9"/>
<feature type="domain" description="Glycosyl hydrolase family 36 C-terminal" evidence="5">
    <location>
        <begin position="597"/>
        <end position="678"/>
    </location>
</feature>
<evidence type="ECO:0000256" key="3">
    <source>
        <dbReference type="ARBA" id="ARBA00022801"/>
    </source>
</evidence>
<evidence type="ECO:0000313" key="8">
    <source>
        <dbReference type="Proteomes" id="UP000193409"/>
    </source>
</evidence>
<evidence type="ECO:0000256" key="2">
    <source>
        <dbReference type="ARBA" id="ARBA00012755"/>
    </source>
</evidence>
<dbReference type="SUPFAM" id="SSF51445">
    <property type="entry name" value="(Trans)glycosidases"/>
    <property type="match status" value="1"/>
</dbReference>
<keyword evidence="4 7" id="KW-0326">Glycosidase</keyword>
<evidence type="ECO:0000256" key="1">
    <source>
        <dbReference type="ARBA" id="ARBA00001255"/>
    </source>
</evidence>
<dbReference type="RefSeq" id="WP_085869690.1">
    <property type="nucleotide sequence ID" value="NZ_FWFQ01000029.1"/>
</dbReference>
<dbReference type="Gene3D" id="3.20.20.70">
    <property type="entry name" value="Aldolase class I"/>
    <property type="match status" value="1"/>
</dbReference>
<feature type="domain" description="Glycosyl hydrolase family 36 N-terminal" evidence="6">
    <location>
        <begin position="20"/>
        <end position="240"/>
    </location>
</feature>
<proteinExistence type="predicted"/>
<dbReference type="InterPro" id="IPR050985">
    <property type="entry name" value="Alpha-glycosidase_related"/>
</dbReference>
<dbReference type="Gene3D" id="2.70.98.60">
    <property type="entry name" value="alpha-galactosidase from lactobacil brevis"/>
    <property type="match status" value="1"/>
</dbReference>
<dbReference type="InterPro" id="IPR017853">
    <property type="entry name" value="GH"/>
</dbReference>
<dbReference type="GO" id="GO:0004557">
    <property type="term" value="F:alpha-galactosidase activity"/>
    <property type="evidence" value="ECO:0007669"/>
    <property type="project" value="UniProtKB-EC"/>
</dbReference>
<dbReference type="PANTHER" id="PTHR43053:SF3">
    <property type="entry name" value="ALPHA-GALACTOSIDASE C-RELATED"/>
    <property type="match status" value="1"/>
</dbReference>
<sequence length="692" mass="75951">MQTWRLDDGRQSIAFAADTGLPEVFYWGAALPEGEDLAALYAASRSDVTGGMLDDNPPLTICPEASQTFPGQPGLRLRDAKGNALTPRLALRDVVKGGQSLSFDLADDALGLRYSAAFSLDAETKMLTAQASLESEAPVIVEWFAAPVLPAPQQAGEIIDFSGSWIGEFRENSTPWAPGLRVRESVVGRTDHAHFPAVILPETGATNTQGAAYALHLGWSGGHRMIAEELPDGRRQIQFGTASGSHRGPVKALATPKLYATWSGEGMNGCATAFQHHLRDRVITWPKPGAPRPVHYNCWEAIYFDHDLATLTEIADIAADLGAERFVLDDGWFGKRDDDTTSLGDWQIDPRKWPDGLTPLIDHVHGLGMSFGLWFEPEMVNEESELYRAHPEWLLGAPDQLRGRQQLVLNMALPEVRDHLYGCIAAVLQSHAIDYIKWDHNRVLPVSDAAQAEGFYDLLARLRAAFPETEIESCSSGGGRIDFGVMEHCQRVWLSDSNDALERQRIQHPAARFLPSAVTGSHVGPRHCHTSGRVLSMPLRAWTAAQRHMGFEMDPRELTEEEAATLKAATAWYKANRDWMMAGSILRLDATDPAITAEQQIAADGSRFALFAAHTEASTQILPRPLRLTGLDPQARYELRLATAADVPRLSRTANALKDGPVTLTGAALMQQGLRLPWSFPGTIHVVEGRRL</sequence>
<dbReference type="InterPro" id="IPR031705">
    <property type="entry name" value="Glyco_hydro_36_C"/>
</dbReference>
<dbReference type="Pfam" id="PF16875">
    <property type="entry name" value="Glyco_hydro_36N"/>
    <property type="match status" value="1"/>
</dbReference>
<organism evidence="7 8">
    <name type="scientific">Pseudoruegeria aquimaris</name>
    <dbReference type="NCBI Taxonomy" id="393663"/>
    <lineage>
        <taxon>Bacteria</taxon>
        <taxon>Pseudomonadati</taxon>
        <taxon>Pseudomonadota</taxon>
        <taxon>Alphaproteobacteria</taxon>
        <taxon>Rhodobacterales</taxon>
        <taxon>Roseobacteraceae</taxon>
        <taxon>Pseudoruegeria</taxon>
    </lineage>
</organism>
<dbReference type="Proteomes" id="UP000193409">
    <property type="component" value="Unassembled WGS sequence"/>
</dbReference>
<dbReference type="OrthoDB" id="9758822at2"/>
<accession>A0A1Y5TCM9</accession>
<comment type="catalytic activity">
    <reaction evidence="1">
        <text>Hydrolysis of terminal, non-reducing alpha-D-galactose residues in alpha-D-galactosides, including galactose oligosaccharides, galactomannans and galactolipids.</text>
        <dbReference type="EC" id="3.2.1.22"/>
    </reaction>
</comment>
<evidence type="ECO:0000256" key="4">
    <source>
        <dbReference type="ARBA" id="ARBA00023295"/>
    </source>
</evidence>
<dbReference type="EC" id="3.2.1.22" evidence="2"/>
<evidence type="ECO:0000259" key="5">
    <source>
        <dbReference type="Pfam" id="PF16874"/>
    </source>
</evidence>
<dbReference type="CDD" id="cd14791">
    <property type="entry name" value="GH36"/>
    <property type="match status" value="1"/>
</dbReference>
<dbReference type="InterPro" id="IPR002252">
    <property type="entry name" value="Glyco_hydro_36"/>
</dbReference>
<name>A0A1Y5TCM9_9RHOB</name>
<dbReference type="FunFam" id="3.20.20.70:FF:000118">
    <property type="entry name" value="Alpha-galactosidase"/>
    <property type="match status" value="1"/>
</dbReference>
<dbReference type="Pfam" id="PF16874">
    <property type="entry name" value="Glyco_hydro_36C"/>
    <property type="match status" value="1"/>
</dbReference>
<dbReference type="InterPro" id="IPR031704">
    <property type="entry name" value="Glyco_hydro_36_N"/>
</dbReference>
<dbReference type="Pfam" id="PF02065">
    <property type="entry name" value="Melibiase"/>
    <property type="match status" value="1"/>
</dbReference>
<dbReference type="InterPro" id="IPR013785">
    <property type="entry name" value="Aldolase_TIM"/>
</dbReference>
<keyword evidence="3 7" id="KW-0378">Hydrolase</keyword>
<keyword evidence="8" id="KW-1185">Reference proteome</keyword>
<dbReference type="PANTHER" id="PTHR43053">
    <property type="entry name" value="GLYCOSIDASE FAMILY 31"/>
    <property type="match status" value="1"/>
</dbReference>
<dbReference type="EMBL" id="FWFQ01000029">
    <property type="protein sequence ID" value="SLN60683.1"/>
    <property type="molecule type" value="Genomic_DNA"/>
</dbReference>
<gene>
    <name evidence="7" type="primary">rafA</name>
    <name evidence="7" type="ORF">PSA7680_03196</name>
</gene>
<dbReference type="PRINTS" id="PR00743">
    <property type="entry name" value="GLHYDRLASE36"/>
</dbReference>